<comment type="function">
    <text evidence="9">Catalyzes the formation of dTDP-glucose, from dTTP and glucose 1-phosphate, as well as its pyrophosphorolysis.</text>
</comment>
<keyword evidence="7 9" id="KW-0460">Magnesium</keyword>
<reference evidence="11" key="1">
    <citation type="submission" date="2021-06" db="EMBL/GenBank/DDBJ databases">
        <title>Elioraea tepida, sp. nov., a moderately thermophilic aerobic anoxygenic phototrophic bacterium isolated from an alkaline siliceous hot spring mat community in Yellowstone National Park, WY, USA.</title>
        <authorList>
            <person name="Saini M.K."/>
            <person name="Yoshida S."/>
            <person name="Sebastian A."/>
            <person name="Hirose S."/>
            <person name="Hara E."/>
            <person name="Tamaki H."/>
            <person name="Soulier N.T."/>
            <person name="Albert I."/>
            <person name="Hanada S."/>
            <person name="Bryant D.A."/>
            <person name="Tank M."/>
        </authorList>
    </citation>
    <scope>NUCLEOTIDE SEQUENCE</scope>
    <source>
        <strain evidence="11">MS-P2</strain>
    </source>
</reference>
<dbReference type="GO" id="GO:0046872">
    <property type="term" value="F:metal ion binding"/>
    <property type="evidence" value="ECO:0007669"/>
    <property type="project" value="UniProtKB-KW"/>
</dbReference>
<dbReference type="Proteomes" id="UP000694001">
    <property type="component" value="Chromosome"/>
</dbReference>
<organism evidence="11 12">
    <name type="scientific">Elioraea tepida</name>
    <dbReference type="NCBI Taxonomy" id="2843330"/>
    <lineage>
        <taxon>Bacteria</taxon>
        <taxon>Pseudomonadati</taxon>
        <taxon>Pseudomonadota</taxon>
        <taxon>Alphaproteobacteria</taxon>
        <taxon>Acetobacterales</taxon>
        <taxon>Elioraeaceae</taxon>
        <taxon>Elioraea</taxon>
    </lineage>
</organism>
<dbReference type="KEGG" id="elio:KO353_15190"/>
<name>A0A975U3U9_9PROT</name>
<feature type="domain" description="Nucleotidyl transferase" evidence="10">
    <location>
        <begin position="2"/>
        <end position="238"/>
    </location>
</feature>
<dbReference type="InterPro" id="IPR005835">
    <property type="entry name" value="NTP_transferase_dom"/>
</dbReference>
<comment type="similarity">
    <text evidence="2 9">Belongs to the glucose-1-phosphate thymidylyltransferase family.</text>
</comment>
<evidence type="ECO:0000256" key="4">
    <source>
        <dbReference type="ARBA" id="ARBA00022679"/>
    </source>
</evidence>
<dbReference type="CDD" id="cd02538">
    <property type="entry name" value="G1P_TT_short"/>
    <property type="match status" value="1"/>
</dbReference>
<gene>
    <name evidence="11" type="primary">rfbA</name>
    <name evidence="11" type="ORF">KO353_15190</name>
</gene>
<comment type="catalytic activity">
    <reaction evidence="8 9">
        <text>dTTP + alpha-D-glucose 1-phosphate + H(+) = dTDP-alpha-D-glucose + diphosphate</text>
        <dbReference type="Rhea" id="RHEA:15225"/>
        <dbReference type="ChEBI" id="CHEBI:15378"/>
        <dbReference type="ChEBI" id="CHEBI:33019"/>
        <dbReference type="ChEBI" id="CHEBI:37568"/>
        <dbReference type="ChEBI" id="CHEBI:57477"/>
        <dbReference type="ChEBI" id="CHEBI:58601"/>
        <dbReference type="EC" id="2.7.7.24"/>
    </reaction>
</comment>
<comment type="cofactor">
    <cofactor evidence="1">
        <name>Mg(2+)</name>
        <dbReference type="ChEBI" id="CHEBI:18420"/>
    </cofactor>
</comment>
<keyword evidence="12" id="KW-1185">Reference proteome</keyword>
<dbReference type="EC" id="2.7.7.24" evidence="3 9"/>
<dbReference type="InterPro" id="IPR005907">
    <property type="entry name" value="G1P_thy_trans_s"/>
</dbReference>
<dbReference type="GO" id="GO:0008879">
    <property type="term" value="F:glucose-1-phosphate thymidylyltransferase activity"/>
    <property type="evidence" value="ECO:0007669"/>
    <property type="project" value="UniProtKB-EC"/>
</dbReference>
<evidence type="ECO:0000256" key="1">
    <source>
        <dbReference type="ARBA" id="ARBA00001946"/>
    </source>
</evidence>
<keyword evidence="4 9" id="KW-0808">Transferase</keyword>
<dbReference type="FunFam" id="3.90.550.10:FF:000023">
    <property type="entry name" value="Glucose-1-phosphate thymidylyltransferase"/>
    <property type="match status" value="1"/>
</dbReference>
<evidence type="ECO:0000256" key="8">
    <source>
        <dbReference type="ARBA" id="ARBA00049336"/>
    </source>
</evidence>
<dbReference type="EMBL" id="CP076448">
    <property type="protein sequence ID" value="QXM24561.1"/>
    <property type="molecule type" value="Genomic_DNA"/>
</dbReference>
<evidence type="ECO:0000256" key="3">
    <source>
        <dbReference type="ARBA" id="ARBA00012461"/>
    </source>
</evidence>
<dbReference type="PANTHER" id="PTHR43532:SF1">
    <property type="entry name" value="GLUCOSE-1-PHOSPHATE THYMIDYLYLTRANSFERASE 1"/>
    <property type="match status" value="1"/>
</dbReference>
<evidence type="ECO:0000256" key="7">
    <source>
        <dbReference type="ARBA" id="ARBA00022842"/>
    </source>
</evidence>
<evidence type="ECO:0000256" key="9">
    <source>
        <dbReference type="RuleBase" id="RU003706"/>
    </source>
</evidence>
<dbReference type="RefSeq" id="WP_218285618.1">
    <property type="nucleotide sequence ID" value="NZ_CP076448.1"/>
</dbReference>
<accession>A0A975U3U9</accession>
<dbReference type="PANTHER" id="PTHR43532">
    <property type="entry name" value="GLUCOSE-1-PHOSPHATE THYMIDYLYLTRANSFERASE"/>
    <property type="match status" value="1"/>
</dbReference>
<sequence>MKGILLAGGSGTRLHPMTLAASKQLLPVYDKPMVYYPLSTLMLAGIRDILVITTPADQESFVRLLGDGSRLGISISYAVQPKPEGIAQAFLIGRRFLAGSPCTLALGDNLVHGEGMGGLLAQAARRERGATVFAYQVRDPERYGVVWFDHEGRATDLREKPANPTSNWAVIGLYVYDGEVCDIAASIAPSPRGELEITDVNRIYLSRNELAVERLGRGYAWLDAGTPASLLAAATFVHTLQERQGLMIGCPEEVAFRMGFINAEVLAREAASLGSTELGAYLARIAREG</sequence>
<evidence type="ECO:0000259" key="10">
    <source>
        <dbReference type="Pfam" id="PF00483"/>
    </source>
</evidence>
<evidence type="ECO:0000256" key="6">
    <source>
        <dbReference type="ARBA" id="ARBA00022723"/>
    </source>
</evidence>
<dbReference type="AlphaFoldDB" id="A0A975U3U9"/>
<proteinExistence type="inferred from homology"/>
<keyword evidence="6 9" id="KW-0479">Metal-binding</keyword>
<evidence type="ECO:0000256" key="2">
    <source>
        <dbReference type="ARBA" id="ARBA00010480"/>
    </source>
</evidence>
<dbReference type="NCBIfam" id="TIGR01207">
    <property type="entry name" value="rmlA"/>
    <property type="match status" value="1"/>
</dbReference>
<keyword evidence="5 9" id="KW-0548">Nucleotidyltransferase</keyword>
<evidence type="ECO:0000256" key="5">
    <source>
        <dbReference type="ARBA" id="ARBA00022695"/>
    </source>
</evidence>
<evidence type="ECO:0000313" key="11">
    <source>
        <dbReference type="EMBL" id="QXM24561.1"/>
    </source>
</evidence>
<dbReference type="Pfam" id="PF00483">
    <property type="entry name" value="NTP_transferase"/>
    <property type="match status" value="1"/>
</dbReference>
<evidence type="ECO:0000313" key="12">
    <source>
        <dbReference type="Proteomes" id="UP000694001"/>
    </source>
</evidence>
<protein>
    <recommendedName>
        <fullName evidence="3 9">Glucose-1-phosphate thymidylyltransferase</fullName>
        <ecNumber evidence="3 9">2.7.7.24</ecNumber>
    </recommendedName>
</protein>